<keyword evidence="1" id="KW-0472">Membrane</keyword>
<evidence type="ECO:0000313" key="2">
    <source>
        <dbReference type="EMBL" id="QIK63010.1"/>
    </source>
</evidence>
<proteinExistence type="predicted"/>
<dbReference type="InterPro" id="IPR019277">
    <property type="entry name" value="DUF2304"/>
</dbReference>
<accession>A0A6G7XEH1</accession>
<dbReference type="Pfam" id="PF10066">
    <property type="entry name" value="DUF2304"/>
    <property type="match status" value="1"/>
</dbReference>
<dbReference type="EMBL" id="CP049863">
    <property type="protein sequence ID" value="QIK63010.1"/>
    <property type="molecule type" value="Genomic_DNA"/>
</dbReference>
<feature type="transmembrane region" description="Helical" evidence="1">
    <location>
        <begin position="36"/>
        <end position="55"/>
    </location>
</feature>
<sequence length="122" mass="13043">MDQIIIKSILIAVFVLFGLMLLRTGGSARTQAIRTLALILFLAAAIIAVIFPALVNDLAVSVGIGRGADLLLYAFIIVFIGNSLQAARRRSAQSAQITQLARTLALQRPLEPTAPAQDHPQP</sequence>
<dbReference type="RefSeq" id="WP_166290625.1">
    <property type="nucleotide sequence ID" value="NZ_CP049863.1"/>
</dbReference>
<protein>
    <submittedName>
        <fullName evidence="2">DUF2304 domain-containing protein</fullName>
    </submittedName>
</protein>
<reference evidence="2 3" key="1">
    <citation type="submission" date="2020-03" db="EMBL/GenBank/DDBJ databases">
        <title>Leucobacter sp. nov., isolated from beetles.</title>
        <authorList>
            <person name="Hyun D.-W."/>
            <person name="Bae J.-W."/>
        </authorList>
    </citation>
    <scope>NUCLEOTIDE SEQUENCE [LARGE SCALE GENOMIC DNA]</scope>
    <source>
        <strain evidence="2 3">HDW9C</strain>
    </source>
</reference>
<evidence type="ECO:0000313" key="3">
    <source>
        <dbReference type="Proteomes" id="UP000502677"/>
    </source>
</evidence>
<keyword evidence="1" id="KW-0812">Transmembrane</keyword>
<organism evidence="2 3">
    <name type="scientific">Leucobacter viscericola</name>
    <dbReference type="NCBI Taxonomy" id="2714935"/>
    <lineage>
        <taxon>Bacteria</taxon>
        <taxon>Bacillati</taxon>
        <taxon>Actinomycetota</taxon>
        <taxon>Actinomycetes</taxon>
        <taxon>Micrococcales</taxon>
        <taxon>Microbacteriaceae</taxon>
        <taxon>Leucobacter</taxon>
    </lineage>
</organism>
<dbReference type="AlphaFoldDB" id="A0A6G7XEH1"/>
<keyword evidence="3" id="KW-1185">Reference proteome</keyword>
<dbReference type="KEGG" id="lvi:G7068_07230"/>
<feature type="transmembrane region" description="Helical" evidence="1">
    <location>
        <begin position="70"/>
        <end position="87"/>
    </location>
</feature>
<keyword evidence="1" id="KW-1133">Transmembrane helix</keyword>
<feature type="transmembrane region" description="Helical" evidence="1">
    <location>
        <begin position="6"/>
        <end position="24"/>
    </location>
</feature>
<evidence type="ECO:0000256" key="1">
    <source>
        <dbReference type="SAM" id="Phobius"/>
    </source>
</evidence>
<dbReference type="Proteomes" id="UP000502677">
    <property type="component" value="Chromosome"/>
</dbReference>
<gene>
    <name evidence="2" type="ORF">G7068_07230</name>
</gene>
<name>A0A6G7XEH1_9MICO</name>